<organism evidence="2 5">
    <name type="scientific">Mycobacterium persicum</name>
    <dbReference type="NCBI Taxonomy" id="1487726"/>
    <lineage>
        <taxon>Bacteria</taxon>
        <taxon>Bacillati</taxon>
        <taxon>Actinomycetota</taxon>
        <taxon>Actinomycetes</taxon>
        <taxon>Mycobacteriales</taxon>
        <taxon>Mycobacteriaceae</taxon>
        <taxon>Mycobacterium</taxon>
    </lineage>
</organism>
<evidence type="ECO:0000256" key="1">
    <source>
        <dbReference type="SAM" id="MobiDB-lite"/>
    </source>
</evidence>
<evidence type="ECO:0000313" key="4">
    <source>
        <dbReference type="Proteomes" id="UP000271464"/>
    </source>
</evidence>
<sequence length="99" mass="10624">MISALDGRGGLASSVLERLIVAPTCAPRIRSTFHIDITERGTVIAHLVPAQESPLAEMISSGKLHPATISGPAPRLSGPIKTEQEAGQVLRELRDNERY</sequence>
<evidence type="ECO:0000313" key="2">
    <source>
        <dbReference type="EMBL" id="VAZ82086.1"/>
    </source>
</evidence>
<feature type="region of interest" description="Disordered" evidence="1">
    <location>
        <begin position="64"/>
        <end position="86"/>
    </location>
</feature>
<dbReference type="Proteomes" id="UP000279331">
    <property type="component" value="Unassembled WGS sequence"/>
</dbReference>
<dbReference type="EMBL" id="UPHM01000016">
    <property type="protein sequence ID" value="VAZ88366.1"/>
    <property type="molecule type" value="Genomic_DNA"/>
</dbReference>
<keyword evidence="4" id="KW-1185">Reference proteome</keyword>
<evidence type="ECO:0000313" key="5">
    <source>
        <dbReference type="Proteomes" id="UP000279331"/>
    </source>
</evidence>
<accession>A0AB38UNT0</accession>
<name>A0AB38UNT0_9MYCO</name>
<reference evidence="4 5" key="1">
    <citation type="submission" date="2018-09" db="EMBL/GenBank/DDBJ databases">
        <authorList>
            <person name="Tagini F."/>
        </authorList>
    </citation>
    <scope>NUCLEOTIDE SEQUENCE [LARGE SCALE GENOMIC DNA]</scope>
    <source>
        <strain evidence="3 4">MK4</strain>
        <strain evidence="2 5">MK42</strain>
    </source>
</reference>
<dbReference type="AlphaFoldDB" id="A0AB38UNT0"/>
<evidence type="ECO:0000313" key="3">
    <source>
        <dbReference type="EMBL" id="VAZ88366.1"/>
    </source>
</evidence>
<dbReference type="EMBL" id="UPHL01000026">
    <property type="protein sequence ID" value="VAZ82086.1"/>
    <property type="molecule type" value="Genomic_DNA"/>
</dbReference>
<proteinExistence type="predicted"/>
<dbReference type="Proteomes" id="UP000271464">
    <property type="component" value="Unassembled WGS sequence"/>
</dbReference>
<gene>
    <name evidence="2" type="ORF">LAUMK42_00890</name>
    <name evidence="3" type="ORF">LAUMK4_00681</name>
</gene>
<protein>
    <submittedName>
        <fullName evidence="2">Antitoxin VapB35</fullName>
    </submittedName>
</protein>
<comment type="caution">
    <text evidence="2">The sequence shown here is derived from an EMBL/GenBank/DDBJ whole genome shotgun (WGS) entry which is preliminary data.</text>
</comment>